<comment type="subcellular location">
    <subcellularLocation>
        <location evidence="1">Nucleus</location>
    </subcellularLocation>
</comment>
<feature type="region of interest" description="Disordered" evidence="6">
    <location>
        <begin position="41"/>
        <end position="94"/>
    </location>
</feature>
<dbReference type="Proteomes" id="UP000016666">
    <property type="component" value="Chromosome 27"/>
</dbReference>
<dbReference type="STRING" id="8840.ENSAPLP00000025603"/>
<dbReference type="GeneTree" id="ENSGT00940000159691"/>
<dbReference type="AlphaFoldDB" id="A0A493TIQ5"/>
<keyword evidence="9" id="KW-1185">Reference proteome</keyword>
<dbReference type="PANTHER" id="PTHR45776:SF5">
    <property type="entry name" value="TRANSCRIPTION FACTOR EB"/>
    <property type="match status" value="1"/>
</dbReference>
<keyword evidence="3" id="KW-0238">DNA-binding</keyword>
<evidence type="ECO:0000256" key="3">
    <source>
        <dbReference type="ARBA" id="ARBA00023125"/>
    </source>
</evidence>
<name>A0A493TIQ5_ANAPP</name>
<protein>
    <recommendedName>
        <fullName evidence="7">MiT/TFE transcription factors N-terminal domain-containing protein</fullName>
    </recommendedName>
</protein>
<sequence length="150" mass="16272">GLELLVQSYLENPTTYHLQKSRDKKVQAYLSETYGNKFAAHVSPASHSPKPPPAASPGVRPGHVLSSSAGNSAPNSPMAMLNIGSNPEREVRRGPPGCWVGTGTLGTAWRVTPYGFLLQFDEVIDDIMRLDDVLGYMNPEVHMPNTVSLD</sequence>
<reference evidence="8 9" key="1">
    <citation type="submission" date="2017-10" db="EMBL/GenBank/DDBJ databases">
        <title>A new Pekin duck reference genome.</title>
        <authorList>
            <person name="Hou Z.-C."/>
            <person name="Zhou Z.-K."/>
            <person name="Zhu F."/>
            <person name="Hou S.-S."/>
        </authorList>
    </citation>
    <scope>NUCLEOTIDE SEQUENCE [LARGE SCALE GENOMIC DNA]</scope>
</reference>
<reference evidence="8" key="3">
    <citation type="submission" date="2025-09" db="UniProtKB">
        <authorList>
            <consortium name="Ensembl"/>
        </authorList>
    </citation>
    <scope>IDENTIFICATION</scope>
</reference>
<dbReference type="GO" id="GO:0000978">
    <property type="term" value="F:RNA polymerase II cis-regulatory region sequence-specific DNA binding"/>
    <property type="evidence" value="ECO:0007669"/>
    <property type="project" value="TreeGrafter"/>
</dbReference>
<dbReference type="PANTHER" id="PTHR45776">
    <property type="entry name" value="MIP04163P"/>
    <property type="match status" value="1"/>
</dbReference>
<reference evidence="8" key="2">
    <citation type="submission" date="2025-08" db="UniProtKB">
        <authorList>
            <consortium name="Ensembl"/>
        </authorList>
    </citation>
    <scope>IDENTIFICATION</scope>
</reference>
<keyword evidence="4" id="KW-0804">Transcription</keyword>
<organism evidence="8 9">
    <name type="scientific">Anas platyrhynchos platyrhynchos</name>
    <name type="common">Northern mallard</name>
    <dbReference type="NCBI Taxonomy" id="8840"/>
    <lineage>
        <taxon>Eukaryota</taxon>
        <taxon>Metazoa</taxon>
        <taxon>Chordata</taxon>
        <taxon>Craniata</taxon>
        <taxon>Vertebrata</taxon>
        <taxon>Euteleostomi</taxon>
        <taxon>Archelosauria</taxon>
        <taxon>Archosauria</taxon>
        <taxon>Dinosauria</taxon>
        <taxon>Saurischia</taxon>
        <taxon>Theropoda</taxon>
        <taxon>Coelurosauria</taxon>
        <taxon>Aves</taxon>
        <taxon>Neognathae</taxon>
        <taxon>Galloanserae</taxon>
        <taxon>Anseriformes</taxon>
        <taxon>Anatidae</taxon>
        <taxon>Anatinae</taxon>
        <taxon>Anas</taxon>
    </lineage>
</organism>
<dbReference type="GO" id="GO:0000981">
    <property type="term" value="F:DNA-binding transcription factor activity, RNA polymerase II-specific"/>
    <property type="evidence" value="ECO:0007669"/>
    <property type="project" value="TreeGrafter"/>
</dbReference>
<dbReference type="Ensembl" id="ENSAPLT00000042872.1">
    <property type="protein sequence ID" value="ENSAPLP00000025603.1"/>
    <property type="gene ID" value="ENSAPLG00000026933.1"/>
</dbReference>
<keyword evidence="2" id="KW-0805">Transcription regulation</keyword>
<dbReference type="InterPro" id="IPR031867">
    <property type="entry name" value="MiT/TFE_N"/>
</dbReference>
<feature type="domain" description="MiT/TFE transcription factors N-terminal" evidence="7">
    <location>
        <begin position="4"/>
        <end position="91"/>
    </location>
</feature>
<evidence type="ECO:0000256" key="1">
    <source>
        <dbReference type="ARBA" id="ARBA00004123"/>
    </source>
</evidence>
<feature type="compositionally biased region" description="Low complexity" evidence="6">
    <location>
        <begin position="66"/>
        <end position="77"/>
    </location>
</feature>
<evidence type="ECO:0000256" key="5">
    <source>
        <dbReference type="ARBA" id="ARBA00023242"/>
    </source>
</evidence>
<evidence type="ECO:0000313" key="9">
    <source>
        <dbReference type="Proteomes" id="UP000016666"/>
    </source>
</evidence>
<dbReference type="Pfam" id="PF15951">
    <property type="entry name" value="MITF_TFEB_C_3_N"/>
    <property type="match status" value="1"/>
</dbReference>
<dbReference type="GO" id="GO:0005634">
    <property type="term" value="C:nucleus"/>
    <property type="evidence" value="ECO:0007669"/>
    <property type="project" value="UniProtKB-SubCell"/>
</dbReference>
<accession>A0A493TIQ5</accession>
<evidence type="ECO:0000313" key="8">
    <source>
        <dbReference type="Ensembl" id="ENSAPLP00000025603.1"/>
    </source>
</evidence>
<proteinExistence type="predicted"/>
<evidence type="ECO:0000256" key="2">
    <source>
        <dbReference type="ARBA" id="ARBA00023015"/>
    </source>
</evidence>
<evidence type="ECO:0000256" key="6">
    <source>
        <dbReference type="SAM" id="MobiDB-lite"/>
    </source>
</evidence>
<evidence type="ECO:0000259" key="7">
    <source>
        <dbReference type="Pfam" id="PF15951"/>
    </source>
</evidence>
<evidence type="ECO:0000256" key="4">
    <source>
        <dbReference type="ARBA" id="ARBA00023163"/>
    </source>
</evidence>
<keyword evidence="5" id="KW-0539">Nucleus</keyword>